<feature type="region of interest" description="Disordered" evidence="2">
    <location>
        <begin position="442"/>
        <end position="462"/>
    </location>
</feature>
<keyword evidence="1" id="KW-0175">Coiled coil</keyword>
<feature type="compositionally biased region" description="Polar residues" evidence="2">
    <location>
        <begin position="445"/>
        <end position="457"/>
    </location>
</feature>
<evidence type="ECO:0000313" key="3">
    <source>
        <dbReference type="EMBL" id="KAF5386358.1"/>
    </source>
</evidence>
<reference evidence="3 4" key="1">
    <citation type="journal article" date="2020" name="ISME J.">
        <title>Uncovering the hidden diversity of litter-decomposition mechanisms in mushroom-forming fungi.</title>
        <authorList>
            <person name="Floudas D."/>
            <person name="Bentzer J."/>
            <person name="Ahren D."/>
            <person name="Johansson T."/>
            <person name="Persson P."/>
            <person name="Tunlid A."/>
        </authorList>
    </citation>
    <scope>NUCLEOTIDE SEQUENCE [LARGE SCALE GENOMIC DNA]</scope>
    <source>
        <strain evidence="3 4">CBS 406.79</strain>
    </source>
</reference>
<feature type="compositionally biased region" description="Polar residues" evidence="2">
    <location>
        <begin position="321"/>
        <end position="332"/>
    </location>
</feature>
<proteinExistence type="predicted"/>
<evidence type="ECO:0000256" key="1">
    <source>
        <dbReference type="SAM" id="Coils"/>
    </source>
</evidence>
<feature type="compositionally biased region" description="Low complexity" evidence="2">
    <location>
        <begin position="302"/>
        <end position="315"/>
    </location>
</feature>
<evidence type="ECO:0000313" key="4">
    <source>
        <dbReference type="Proteomes" id="UP000518752"/>
    </source>
</evidence>
<feature type="region of interest" description="Disordered" evidence="2">
    <location>
        <begin position="347"/>
        <end position="429"/>
    </location>
</feature>
<feature type="region of interest" description="Disordered" evidence="2">
    <location>
        <begin position="284"/>
        <end position="332"/>
    </location>
</feature>
<keyword evidence="4" id="KW-1185">Reference proteome</keyword>
<accession>A0A8H5HN17</accession>
<dbReference type="Proteomes" id="UP000518752">
    <property type="component" value="Unassembled WGS sequence"/>
</dbReference>
<sequence>MSSPLETSSSSTRSGRLVKAPHRIPHVLTTEEIRSNSRRERASEKSKIAIVDCPPENEGDLPPVPPCSEGRVFDIYDTPDWDRFLTVPFGSEGLTIGDCVEYKNEDAESHDCESRYGCIVEIRAQRWRAGSNSVLQRLREPKNFRLLILTFLTKPLLHSTVEHSLAAKVARKDDSSDRQLFAMSNAAWINPETILGRLNVSRIDPDESPPPSGLFYDRVYCTELTGSDIKNSMIPAISSGHPLWPFKLVHIHNWFGHSREKPSPTLKYWNQKIFERYCNFQKPVQNGEGPHSSPPPSELGYPTSKTGTSKTPSLSFHRENSGVTSLAPTSPSSLRRFPIILGKRSRLEANEASASESDQLVSSDEEQRDAPAKERRKRAPRSLLIPATQKGSKSRSPKKATRLSFSLAMATGRVTHPRPENGEDSRKQHQDINPSIMTIDAPLVSPTTAGNDSNEVQPGQPERKGLLHSDLSPVIANVEHDYSIKPQSTLTTKKKIDDNENGVEARPSTPPSLSSITLFNDGAIGRSGSGVRDAIYSTSSVGLEAAPEGNSITPMDLEMYPQSTLVFQSFDESSRENQIRSPVDVHMGALSDTSPYADHLPDSAVIFPEVKALETMMASYTNLEDTMAEAELAPPSSVNVLDDVHQTPSEPVNHDVGHVSAQHPITPKPILEERTVEGDATQHTHDANSMNQPETTVPHLTNMPSNENHGPETSALQDENRTLNDQNLNLRNVNQTLHNKNETLRFENNSAQEQLSLAFEARDSAIAERDLLKEQNMKVTQLLEQAEKDLAVVILERDTVVKEYDDALKKNRILEEKARKYREYYAAGANLSL</sequence>
<feature type="coiled-coil region" evidence="1">
    <location>
        <begin position="716"/>
        <end position="789"/>
    </location>
</feature>
<name>A0A8H5HN17_9AGAR</name>
<evidence type="ECO:0000256" key="2">
    <source>
        <dbReference type="SAM" id="MobiDB-lite"/>
    </source>
</evidence>
<dbReference type="AlphaFoldDB" id="A0A8H5HN17"/>
<feature type="region of interest" description="Disordered" evidence="2">
    <location>
        <begin position="1"/>
        <end position="24"/>
    </location>
</feature>
<protein>
    <submittedName>
        <fullName evidence="3">Uncharacterized protein</fullName>
    </submittedName>
</protein>
<gene>
    <name evidence="3" type="ORF">D9757_006668</name>
</gene>
<feature type="compositionally biased region" description="Polar residues" evidence="2">
    <location>
        <begin position="352"/>
        <end position="362"/>
    </location>
</feature>
<dbReference type="EMBL" id="JAACJN010000036">
    <property type="protein sequence ID" value="KAF5386358.1"/>
    <property type="molecule type" value="Genomic_DNA"/>
</dbReference>
<feature type="compositionally biased region" description="Basic and acidic residues" evidence="2">
    <location>
        <begin position="417"/>
        <end position="429"/>
    </location>
</feature>
<comment type="caution">
    <text evidence="3">The sequence shown here is derived from an EMBL/GenBank/DDBJ whole genome shotgun (WGS) entry which is preliminary data.</text>
</comment>
<feature type="compositionally biased region" description="Basic residues" evidence="2">
    <location>
        <begin position="392"/>
        <end position="401"/>
    </location>
</feature>
<feature type="compositionally biased region" description="Low complexity" evidence="2">
    <location>
        <begin position="1"/>
        <end position="17"/>
    </location>
</feature>
<dbReference type="OrthoDB" id="2907752at2759"/>
<organism evidence="3 4">
    <name type="scientific">Collybiopsis confluens</name>
    <dbReference type="NCBI Taxonomy" id="2823264"/>
    <lineage>
        <taxon>Eukaryota</taxon>
        <taxon>Fungi</taxon>
        <taxon>Dikarya</taxon>
        <taxon>Basidiomycota</taxon>
        <taxon>Agaricomycotina</taxon>
        <taxon>Agaricomycetes</taxon>
        <taxon>Agaricomycetidae</taxon>
        <taxon>Agaricales</taxon>
        <taxon>Marasmiineae</taxon>
        <taxon>Omphalotaceae</taxon>
        <taxon>Collybiopsis</taxon>
    </lineage>
</organism>